<sequence length="265" mass="29747">MAEFKDFNDALGYGFSDSLLLSPLAESEDSIISELSARADRSRSDLLVTKGPEAKEEEKPRPLHRTTRATSSEDLYEELDHIYEELDNYRSKSIVTPESSDGSSTVKDEDSNEAEDHIGYAPIEDTIEEIKAPEIEHAEHQLQLQRPELMSSEYRPRVRKAHPNGLVFPRITATVPTLPEVPEEREQPSDDESTSAKLSVKSSDMPFVDDSPRLALEQILPSDLTSTVDESRRAEIKSQAQVKADQHKLVIHGWESLISDSEDNC</sequence>
<accession>A0A3P7IEK2</accession>
<organism evidence="2 3">
    <name type="scientific">Strongylus vulgaris</name>
    <name type="common">Blood worm</name>
    <dbReference type="NCBI Taxonomy" id="40348"/>
    <lineage>
        <taxon>Eukaryota</taxon>
        <taxon>Metazoa</taxon>
        <taxon>Ecdysozoa</taxon>
        <taxon>Nematoda</taxon>
        <taxon>Chromadorea</taxon>
        <taxon>Rhabditida</taxon>
        <taxon>Rhabditina</taxon>
        <taxon>Rhabditomorpha</taxon>
        <taxon>Strongyloidea</taxon>
        <taxon>Strongylidae</taxon>
        <taxon>Strongylus</taxon>
    </lineage>
</organism>
<dbReference type="AlphaFoldDB" id="A0A3P7IEK2"/>
<feature type="region of interest" description="Disordered" evidence="1">
    <location>
        <begin position="93"/>
        <end position="121"/>
    </location>
</feature>
<dbReference type="EMBL" id="UYYB01002610">
    <property type="protein sequence ID" value="VDM66343.1"/>
    <property type="molecule type" value="Genomic_DNA"/>
</dbReference>
<keyword evidence="3" id="KW-1185">Reference proteome</keyword>
<evidence type="ECO:0000256" key="1">
    <source>
        <dbReference type="SAM" id="MobiDB-lite"/>
    </source>
</evidence>
<dbReference type="Proteomes" id="UP000270094">
    <property type="component" value="Unassembled WGS sequence"/>
</dbReference>
<feature type="region of interest" description="Disordered" evidence="1">
    <location>
        <begin position="40"/>
        <end position="75"/>
    </location>
</feature>
<gene>
    <name evidence="2" type="ORF">SVUK_LOCUS1341</name>
</gene>
<proteinExistence type="predicted"/>
<evidence type="ECO:0000313" key="2">
    <source>
        <dbReference type="EMBL" id="VDM66343.1"/>
    </source>
</evidence>
<name>A0A3P7IEK2_STRVU</name>
<feature type="region of interest" description="Disordered" evidence="1">
    <location>
        <begin position="169"/>
        <end position="207"/>
    </location>
</feature>
<protein>
    <submittedName>
        <fullName evidence="2">Uncharacterized protein</fullName>
    </submittedName>
</protein>
<feature type="compositionally biased region" description="Polar residues" evidence="1">
    <location>
        <begin position="93"/>
        <end position="105"/>
    </location>
</feature>
<feature type="compositionally biased region" description="Basic and acidic residues" evidence="1">
    <location>
        <begin position="106"/>
        <end position="118"/>
    </location>
</feature>
<dbReference type="OrthoDB" id="5820209at2759"/>
<feature type="compositionally biased region" description="Basic and acidic residues" evidence="1">
    <location>
        <begin position="52"/>
        <end position="61"/>
    </location>
</feature>
<evidence type="ECO:0000313" key="3">
    <source>
        <dbReference type="Proteomes" id="UP000270094"/>
    </source>
</evidence>
<reference evidence="2 3" key="1">
    <citation type="submission" date="2018-11" db="EMBL/GenBank/DDBJ databases">
        <authorList>
            <consortium name="Pathogen Informatics"/>
        </authorList>
    </citation>
    <scope>NUCLEOTIDE SEQUENCE [LARGE SCALE GENOMIC DNA]</scope>
</reference>